<gene>
    <name evidence="2" type="ORF">MNBD_NITROSPINAE05-1060</name>
</gene>
<organism evidence="2">
    <name type="scientific">hydrothermal vent metagenome</name>
    <dbReference type="NCBI Taxonomy" id="652676"/>
    <lineage>
        <taxon>unclassified sequences</taxon>
        <taxon>metagenomes</taxon>
        <taxon>ecological metagenomes</taxon>
    </lineage>
</organism>
<accession>A0A3B1CQ29</accession>
<keyword evidence="2" id="KW-0436">Ligase</keyword>
<reference evidence="2" key="1">
    <citation type="submission" date="2018-06" db="EMBL/GenBank/DDBJ databases">
        <authorList>
            <person name="Zhirakovskaya E."/>
        </authorList>
    </citation>
    <scope>NUCLEOTIDE SEQUENCE</scope>
</reference>
<dbReference type="AlphaFoldDB" id="A0A3B1CQ29"/>
<proteinExistence type="predicted"/>
<feature type="domain" description="GS catalytic" evidence="1">
    <location>
        <begin position="2"/>
        <end position="65"/>
    </location>
</feature>
<dbReference type="Gene3D" id="3.30.590.10">
    <property type="entry name" value="Glutamine synthetase/guanido kinase, catalytic domain"/>
    <property type="match status" value="1"/>
</dbReference>
<feature type="non-terminal residue" evidence="2">
    <location>
        <position position="1"/>
    </location>
</feature>
<evidence type="ECO:0000313" key="2">
    <source>
        <dbReference type="EMBL" id="VAX30422.1"/>
    </source>
</evidence>
<sequence length="68" mass="8107">EELAEIPTLPHSLDDALDALEENHDFLLKGDVFTQDVIDQWISYKRENEIDPLRLRPHPLEFHMYYDV</sequence>
<dbReference type="GO" id="GO:0004356">
    <property type="term" value="F:glutamine synthetase activity"/>
    <property type="evidence" value="ECO:0007669"/>
    <property type="project" value="UniProtKB-EC"/>
</dbReference>
<name>A0A3B1CQ29_9ZZZZ</name>
<protein>
    <submittedName>
        <fullName evidence="2">Glutamine synthetase type I</fullName>
        <ecNumber evidence="2">6.3.1.2</ecNumber>
    </submittedName>
</protein>
<dbReference type="InterPro" id="IPR008146">
    <property type="entry name" value="Gln_synth_cat_dom"/>
</dbReference>
<dbReference type="SUPFAM" id="SSF55931">
    <property type="entry name" value="Glutamine synthetase/guanido kinase"/>
    <property type="match status" value="1"/>
</dbReference>
<dbReference type="EC" id="6.3.1.2" evidence="2"/>
<dbReference type="Pfam" id="PF00120">
    <property type="entry name" value="Gln-synt_C"/>
    <property type="match status" value="1"/>
</dbReference>
<evidence type="ECO:0000259" key="1">
    <source>
        <dbReference type="Pfam" id="PF00120"/>
    </source>
</evidence>
<dbReference type="EMBL" id="UOGG01000111">
    <property type="protein sequence ID" value="VAX30422.1"/>
    <property type="molecule type" value="Genomic_DNA"/>
</dbReference>
<dbReference type="InterPro" id="IPR014746">
    <property type="entry name" value="Gln_synth/guanido_kin_cat_dom"/>
</dbReference>